<dbReference type="PANTHER" id="PTHR47027">
    <property type="entry name" value="REVERSE TRANSCRIPTASE DOMAIN-CONTAINING PROTEIN"/>
    <property type="match status" value="1"/>
</dbReference>
<name>A0AAV4AEG8_9GAST</name>
<accession>A0AAV4AEG8</accession>
<evidence type="ECO:0000313" key="2">
    <source>
        <dbReference type="EMBL" id="GFO05632.1"/>
    </source>
</evidence>
<evidence type="ECO:0000313" key="3">
    <source>
        <dbReference type="Proteomes" id="UP000735302"/>
    </source>
</evidence>
<comment type="caution">
    <text evidence="2">The sequence shown here is derived from an EMBL/GenBank/DDBJ whole genome shotgun (WGS) entry which is preliminary data.</text>
</comment>
<feature type="compositionally biased region" description="Pro residues" evidence="1">
    <location>
        <begin position="104"/>
        <end position="136"/>
    </location>
</feature>
<keyword evidence="2" id="KW-0808">Transferase</keyword>
<dbReference type="GO" id="GO:0003964">
    <property type="term" value="F:RNA-directed DNA polymerase activity"/>
    <property type="evidence" value="ECO:0007669"/>
    <property type="project" value="UniProtKB-KW"/>
</dbReference>
<dbReference type="InterPro" id="IPR043504">
    <property type="entry name" value="Peptidase_S1_PA_chymotrypsin"/>
</dbReference>
<organism evidence="2 3">
    <name type="scientific">Plakobranchus ocellatus</name>
    <dbReference type="NCBI Taxonomy" id="259542"/>
    <lineage>
        <taxon>Eukaryota</taxon>
        <taxon>Metazoa</taxon>
        <taxon>Spiralia</taxon>
        <taxon>Lophotrochozoa</taxon>
        <taxon>Mollusca</taxon>
        <taxon>Gastropoda</taxon>
        <taxon>Heterobranchia</taxon>
        <taxon>Euthyneura</taxon>
        <taxon>Panpulmonata</taxon>
        <taxon>Sacoglossa</taxon>
        <taxon>Placobranchoidea</taxon>
        <taxon>Plakobranchidae</taxon>
        <taxon>Plakobranchus</taxon>
    </lineage>
</organism>
<sequence length="288" mass="31887">MLVERCIEMQKDLHLCFIDYSKAFDKVRHVELFRMLEKLDIDGKDLRVIRNLYWDQTASVRMEGEHSDFKPIKRGDGNQYGPCLCSGFTQCGLAQSSQQTYPPQSYPPQSYPPQPYPPQIYPPQSYPPGYPYPPAQPETLPSRSNGNAFIDPNDAYLNLFNNLGPCQMPACSYNPVTMTGSVDMNDCRLVSYGASDAATLSFDGLHAASVRLDTQGCQGSAQSAPGALTLCFRSTRGENLLCSGDGGAPVYCRAPRNNEWILMGVTIYDQQTCESSPEASVIPFPYTV</sequence>
<evidence type="ECO:0000256" key="1">
    <source>
        <dbReference type="SAM" id="MobiDB-lite"/>
    </source>
</evidence>
<dbReference type="InterPro" id="IPR009003">
    <property type="entry name" value="Peptidase_S1_PA"/>
</dbReference>
<feature type="region of interest" description="Disordered" evidence="1">
    <location>
        <begin position="98"/>
        <end position="147"/>
    </location>
</feature>
<proteinExistence type="predicted"/>
<keyword evidence="2" id="KW-0695">RNA-directed DNA polymerase</keyword>
<reference evidence="2 3" key="1">
    <citation type="journal article" date="2021" name="Elife">
        <title>Chloroplast acquisition without the gene transfer in kleptoplastic sea slugs, Plakobranchus ocellatus.</title>
        <authorList>
            <person name="Maeda T."/>
            <person name="Takahashi S."/>
            <person name="Yoshida T."/>
            <person name="Shimamura S."/>
            <person name="Takaki Y."/>
            <person name="Nagai Y."/>
            <person name="Toyoda A."/>
            <person name="Suzuki Y."/>
            <person name="Arimoto A."/>
            <person name="Ishii H."/>
            <person name="Satoh N."/>
            <person name="Nishiyama T."/>
            <person name="Hasebe M."/>
            <person name="Maruyama T."/>
            <person name="Minagawa J."/>
            <person name="Obokata J."/>
            <person name="Shigenobu S."/>
        </authorList>
    </citation>
    <scope>NUCLEOTIDE SEQUENCE [LARGE SCALE GENOMIC DNA]</scope>
</reference>
<dbReference type="Gene3D" id="2.40.10.10">
    <property type="entry name" value="Trypsin-like serine proteases"/>
    <property type="match status" value="1"/>
</dbReference>
<keyword evidence="3" id="KW-1185">Reference proteome</keyword>
<gene>
    <name evidence="2" type="ORF">PoB_003213700</name>
</gene>
<keyword evidence="2" id="KW-0548">Nucleotidyltransferase</keyword>
<dbReference type="Proteomes" id="UP000735302">
    <property type="component" value="Unassembled WGS sequence"/>
</dbReference>
<protein>
    <submittedName>
        <fullName evidence="2">LINE-1 reverse transcriptase</fullName>
    </submittedName>
</protein>
<dbReference type="EMBL" id="BLXT01003749">
    <property type="protein sequence ID" value="GFO05632.1"/>
    <property type="molecule type" value="Genomic_DNA"/>
</dbReference>
<dbReference type="AlphaFoldDB" id="A0AAV4AEG8"/>
<dbReference type="PANTHER" id="PTHR47027:SF20">
    <property type="entry name" value="REVERSE TRANSCRIPTASE-LIKE PROTEIN WITH RNA-DIRECTED DNA POLYMERASE DOMAIN"/>
    <property type="match status" value="1"/>
</dbReference>
<dbReference type="SUPFAM" id="SSF50494">
    <property type="entry name" value="Trypsin-like serine proteases"/>
    <property type="match status" value="1"/>
</dbReference>